<evidence type="ECO:0000259" key="1">
    <source>
        <dbReference type="PROSITE" id="PS50112"/>
    </source>
</evidence>
<dbReference type="PROSITE" id="PS50112">
    <property type="entry name" value="PAS"/>
    <property type="match status" value="1"/>
</dbReference>
<keyword evidence="3" id="KW-1185">Reference proteome</keyword>
<sequence>MNRPMTNDPDHQQQELPEPLTALDSRTPLCILEALPFPVIALSGNNDLLYLNTVAATLFGIEPLDSVGGQLEDFFSPGVSLALKKHARRSADFAVPSRGMIQHAYRDYDVYAAPLRCSRENTGTVIMLHPVQGQTGKTELSLHPCPDGSGCWVPIFVPNFQ</sequence>
<dbReference type="InterPro" id="IPR035965">
    <property type="entry name" value="PAS-like_dom_sf"/>
</dbReference>
<gene>
    <name evidence="2" type="ORF">CUJ86_04055</name>
</gene>
<dbReference type="Pfam" id="PF00989">
    <property type="entry name" value="PAS"/>
    <property type="match status" value="1"/>
</dbReference>
<comment type="caution">
    <text evidence="2">The sequence shown here is derived from an EMBL/GenBank/DDBJ whole genome shotgun (WGS) entry which is preliminary data.</text>
</comment>
<dbReference type="AlphaFoldDB" id="A0A483CN57"/>
<dbReference type="CDD" id="cd00130">
    <property type="entry name" value="PAS"/>
    <property type="match status" value="1"/>
</dbReference>
<dbReference type="SMART" id="SM00091">
    <property type="entry name" value="PAS"/>
    <property type="match status" value="1"/>
</dbReference>
<protein>
    <recommendedName>
        <fullName evidence="1">PAS domain-containing protein</fullName>
    </recommendedName>
</protein>
<reference evidence="2 3" key="1">
    <citation type="submission" date="2017-11" db="EMBL/GenBank/DDBJ databases">
        <title>Isolation and Characterization of Methanofollis Species from Methane Seep Offshore SW Taiwan.</title>
        <authorList>
            <person name="Teng N.-H."/>
            <person name="Lai M.-C."/>
            <person name="Chen S.-C."/>
        </authorList>
    </citation>
    <scope>NUCLEOTIDE SEQUENCE [LARGE SCALE GENOMIC DNA]</scope>
    <source>
        <strain evidence="2 3">FWC-SCC2</strain>
    </source>
</reference>
<evidence type="ECO:0000313" key="3">
    <source>
        <dbReference type="Proteomes" id="UP000292580"/>
    </source>
</evidence>
<organism evidence="2 3">
    <name type="scientific">Methanofollis fontis</name>
    <dbReference type="NCBI Taxonomy" id="2052832"/>
    <lineage>
        <taxon>Archaea</taxon>
        <taxon>Methanobacteriati</taxon>
        <taxon>Methanobacteriota</taxon>
        <taxon>Stenosarchaea group</taxon>
        <taxon>Methanomicrobia</taxon>
        <taxon>Methanomicrobiales</taxon>
        <taxon>Methanomicrobiaceae</taxon>
        <taxon>Methanofollis</taxon>
    </lineage>
</organism>
<evidence type="ECO:0000313" key="2">
    <source>
        <dbReference type="EMBL" id="TAJ44502.1"/>
    </source>
</evidence>
<dbReference type="Gene3D" id="3.30.450.20">
    <property type="entry name" value="PAS domain"/>
    <property type="match status" value="1"/>
</dbReference>
<feature type="domain" description="PAS" evidence="1">
    <location>
        <begin position="31"/>
        <end position="77"/>
    </location>
</feature>
<accession>A0A483CN57</accession>
<dbReference type="InterPro" id="IPR013767">
    <property type="entry name" value="PAS_fold"/>
</dbReference>
<dbReference type="SUPFAM" id="SSF55785">
    <property type="entry name" value="PYP-like sensor domain (PAS domain)"/>
    <property type="match status" value="1"/>
</dbReference>
<dbReference type="InterPro" id="IPR000014">
    <property type="entry name" value="PAS"/>
</dbReference>
<dbReference type="GO" id="GO:0006355">
    <property type="term" value="P:regulation of DNA-templated transcription"/>
    <property type="evidence" value="ECO:0007669"/>
    <property type="project" value="InterPro"/>
</dbReference>
<proteinExistence type="predicted"/>
<dbReference type="EMBL" id="PGCL01000002">
    <property type="protein sequence ID" value="TAJ44502.1"/>
    <property type="molecule type" value="Genomic_DNA"/>
</dbReference>
<name>A0A483CN57_9EURY</name>
<dbReference type="Proteomes" id="UP000292580">
    <property type="component" value="Unassembled WGS sequence"/>
</dbReference>